<evidence type="ECO:0000256" key="6">
    <source>
        <dbReference type="SAM" id="Phobius"/>
    </source>
</evidence>
<evidence type="ECO:0000256" key="3">
    <source>
        <dbReference type="ARBA" id="ARBA00022989"/>
    </source>
</evidence>
<dbReference type="PANTHER" id="PTHR10806:SF6">
    <property type="entry name" value="SIGNAL PEPTIDASE COMPLEX CATALYTIC SUBUNIT SEC11"/>
    <property type="match status" value="1"/>
</dbReference>
<evidence type="ECO:0000313" key="8">
    <source>
        <dbReference type="Proteomes" id="UP000623681"/>
    </source>
</evidence>
<dbReference type="EMBL" id="JAESWA010000022">
    <property type="protein sequence ID" value="MBL4932576.1"/>
    <property type="molecule type" value="Genomic_DNA"/>
</dbReference>
<keyword evidence="7" id="KW-0378">Hydrolase</keyword>
<dbReference type="NCBIfam" id="TIGR02228">
    <property type="entry name" value="sigpep_I_arch"/>
    <property type="match status" value="1"/>
</dbReference>
<dbReference type="InterPro" id="IPR019533">
    <property type="entry name" value="Peptidase_S26"/>
</dbReference>
<comment type="subcellular location">
    <subcellularLocation>
        <location evidence="1">Membrane</location>
    </subcellularLocation>
</comment>
<sequence length="184" mass="20660">MKKKIFKYLSNIIIALLFVLVIVAAYSNIQSKGKPGNLTSIGSYEWLSVLSGSMKPVFNPGDLIIDKKVDANNLKVGDIVTYIYDKSFLTSHRITEINKDNKGNLVFTTKGDSNNAKDDISISSDMIVGKYFFRIPLLGYLLLNIKGLPSVIGIWLLFFLVTGTEIYRIYKEQKKAEPSELKPE</sequence>
<dbReference type="RefSeq" id="WP_202767921.1">
    <property type="nucleotide sequence ID" value="NZ_JAESWA010000022.1"/>
</dbReference>
<dbReference type="Proteomes" id="UP000623681">
    <property type="component" value="Unassembled WGS sequence"/>
</dbReference>
<evidence type="ECO:0000256" key="1">
    <source>
        <dbReference type="ARBA" id="ARBA00004370"/>
    </source>
</evidence>
<evidence type="ECO:0000256" key="5">
    <source>
        <dbReference type="NCBIfam" id="TIGR02228"/>
    </source>
</evidence>
<dbReference type="EC" id="3.4.21.89" evidence="5"/>
<protein>
    <recommendedName>
        <fullName evidence="5">Signal peptidase I</fullName>
        <ecNumber evidence="5">3.4.21.89</ecNumber>
    </recommendedName>
</protein>
<keyword evidence="4 6" id="KW-0472">Membrane</keyword>
<comment type="caution">
    <text evidence="7">The sequence shown here is derived from an EMBL/GenBank/DDBJ whole genome shotgun (WGS) entry which is preliminary data.</text>
</comment>
<evidence type="ECO:0000256" key="4">
    <source>
        <dbReference type="ARBA" id="ARBA00023136"/>
    </source>
</evidence>
<keyword evidence="3 6" id="KW-1133">Transmembrane helix</keyword>
<dbReference type="GO" id="GO:0006465">
    <property type="term" value="P:signal peptide processing"/>
    <property type="evidence" value="ECO:0007669"/>
    <property type="project" value="UniProtKB-UniRule"/>
</dbReference>
<evidence type="ECO:0000313" key="7">
    <source>
        <dbReference type="EMBL" id="MBL4932576.1"/>
    </source>
</evidence>
<organism evidence="7 8">
    <name type="scientific">Clostridium paridis</name>
    <dbReference type="NCBI Taxonomy" id="2803863"/>
    <lineage>
        <taxon>Bacteria</taxon>
        <taxon>Bacillati</taxon>
        <taxon>Bacillota</taxon>
        <taxon>Clostridia</taxon>
        <taxon>Eubacteriales</taxon>
        <taxon>Clostridiaceae</taxon>
        <taxon>Clostridium</taxon>
    </lineage>
</organism>
<dbReference type="SUPFAM" id="SSF51306">
    <property type="entry name" value="LexA/Signal peptidase"/>
    <property type="match status" value="1"/>
</dbReference>
<dbReference type="AlphaFoldDB" id="A0A937K3N8"/>
<feature type="transmembrane region" description="Helical" evidence="6">
    <location>
        <begin position="12"/>
        <end position="29"/>
    </location>
</feature>
<feature type="transmembrane region" description="Helical" evidence="6">
    <location>
        <begin position="137"/>
        <end position="161"/>
    </location>
</feature>
<dbReference type="PRINTS" id="PR00728">
    <property type="entry name" value="SIGNALPTASE"/>
</dbReference>
<dbReference type="GO" id="GO:0004252">
    <property type="term" value="F:serine-type endopeptidase activity"/>
    <property type="evidence" value="ECO:0007669"/>
    <property type="project" value="UniProtKB-UniRule"/>
</dbReference>
<accession>A0A937K3N8</accession>
<dbReference type="InterPro" id="IPR036286">
    <property type="entry name" value="LexA/Signal_pep-like_sf"/>
</dbReference>
<keyword evidence="2 6" id="KW-0812">Transmembrane</keyword>
<dbReference type="CDD" id="cd06530">
    <property type="entry name" value="S26_SPase_I"/>
    <property type="match status" value="1"/>
</dbReference>
<reference evidence="7" key="1">
    <citation type="submission" date="2021-01" db="EMBL/GenBank/DDBJ databases">
        <title>Genome public.</title>
        <authorList>
            <person name="Liu C."/>
            <person name="Sun Q."/>
        </authorList>
    </citation>
    <scope>NUCLEOTIDE SEQUENCE</scope>
    <source>
        <strain evidence="7">YIM B02565</strain>
    </source>
</reference>
<dbReference type="GO" id="GO:0009003">
    <property type="term" value="F:signal peptidase activity"/>
    <property type="evidence" value="ECO:0007669"/>
    <property type="project" value="UniProtKB-EC"/>
</dbReference>
<dbReference type="InterPro" id="IPR001733">
    <property type="entry name" value="Peptidase_S26B"/>
</dbReference>
<dbReference type="GO" id="GO:0016020">
    <property type="term" value="C:membrane"/>
    <property type="evidence" value="ECO:0007669"/>
    <property type="project" value="UniProtKB-SubCell"/>
</dbReference>
<proteinExistence type="predicted"/>
<gene>
    <name evidence="7" type="ORF">JK634_12205</name>
</gene>
<dbReference type="PANTHER" id="PTHR10806">
    <property type="entry name" value="SIGNAL PEPTIDASE COMPLEX CATALYTIC SUBUNIT SEC11"/>
    <property type="match status" value="1"/>
</dbReference>
<name>A0A937K3N8_9CLOT</name>
<keyword evidence="8" id="KW-1185">Reference proteome</keyword>
<evidence type="ECO:0000256" key="2">
    <source>
        <dbReference type="ARBA" id="ARBA00022692"/>
    </source>
</evidence>